<keyword evidence="3" id="KW-0813">Transport</keyword>
<sequence>MRTIALIKRILLQILRDKRTLALLFIAPLLILTLMDLVFNGKTVNPVLGIENGKKQIIQSLKEADIVVKNYEGVSNTDEVMLKYDLDGLLEVKGEKATLTLLNDNPTVAKNLEMKVRQIFNKRAQLQLLDTNNIQRKQLQDAIIQTKYVYGSSDTELFDTFSPMLVGFFVFFFVFLISGIGLLNERTTGTLERLMATPIKRGEIVAAYLIGYGLLAFLQTIVIVLFAIYVLDIVLVGSIWNVILINVIVALVALSLGILLSSFANSEFQMVQFIPLVIVPQIFFSGIFSIEGMVDWLQVFAKFMPLYYAADALKGVMYKGLSLSDISQNLYILLAFAAVFIVCNLFALKKYRKL</sequence>
<evidence type="ECO:0000313" key="10">
    <source>
        <dbReference type="EMBL" id="CEE00062.1"/>
    </source>
</evidence>
<keyword evidence="5 8" id="KW-0812">Transmembrane</keyword>
<organism evidence="10 13">
    <name type="scientific">Caldibacillus thermoamylovorans</name>
    <dbReference type="NCBI Taxonomy" id="35841"/>
    <lineage>
        <taxon>Bacteria</taxon>
        <taxon>Bacillati</taxon>
        <taxon>Bacillota</taxon>
        <taxon>Bacilli</taxon>
        <taxon>Bacillales</taxon>
        <taxon>Bacillaceae</taxon>
        <taxon>Caldibacillus</taxon>
    </lineage>
</organism>
<dbReference type="RefSeq" id="WP_034767151.1">
    <property type="nucleotide sequence ID" value="NZ_CCRF01000008.1"/>
</dbReference>
<dbReference type="STRING" id="35841.B4167_2918"/>
<dbReference type="Proteomes" id="UP000040576">
    <property type="component" value="Unassembled WGS sequence"/>
</dbReference>
<dbReference type="eggNOG" id="COG0842">
    <property type="taxonomic scope" value="Bacteria"/>
</dbReference>
<feature type="domain" description="ABC transmembrane type-2" evidence="9">
    <location>
        <begin position="124"/>
        <end position="351"/>
    </location>
</feature>
<dbReference type="OrthoDB" id="9776218at2"/>
<feature type="transmembrane region" description="Helical" evidence="8">
    <location>
        <begin position="237"/>
        <end position="261"/>
    </location>
</feature>
<dbReference type="Proteomes" id="UP000032076">
    <property type="component" value="Unassembled WGS sequence"/>
</dbReference>
<evidence type="ECO:0000256" key="6">
    <source>
        <dbReference type="ARBA" id="ARBA00022989"/>
    </source>
</evidence>
<evidence type="ECO:0000313" key="12">
    <source>
        <dbReference type="Proteomes" id="UP000032076"/>
    </source>
</evidence>
<keyword evidence="6 8" id="KW-1133">Transmembrane helix</keyword>
<evidence type="ECO:0000256" key="7">
    <source>
        <dbReference type="ARBA" id="ARBA00023136"/>
    </source>
</evidence>
<feature type="transmembrane region" description="Helical" evidence="8">
    <location>
        <begin position="21"/>
        <end position="39"/>
    </location>
</feature>
<keyword evidence="4" id="KW-1003">Cell membrane</keyword>
<feature type="transmembrane region" description="Helical" evidence="8">
    <location>
        <begin position="273"/>
        <end position="294"/>
    </location>
</feature>
<reference evidence="11 12" key="2">
    <citation type="submission" date="2015-01" db="EMBL/GenBank/DDBJ databases">
        <title>Draft Genome Sequences of Four Bacillus thermoamylovorans Strains, Isolated From Food Products.</title>
        <authorList>
            <person name="Krawcyk A.O."/>
            <person name="Berendsen E.M."/>
            <person name="Eijlander R.T."/>
            <person name="de Jong A."/>
            <person name="Wells-Bennik M."/>
            <person name="Kuipers O.P."/>
        </authorList>
    </citation>
    <scope>NUCLEOTIDE SEQUENCE [LARGE SCALE GENOMIC DNA]</scope>
    <source>
        <strain evidence="11 12">B4167</strain>
    </source>
</reference>
<proteinExistence type="inferred from homology"/>
<feature type="transmembrane region" description="Helical" evidence="8">
    <location>
        <begin position="330"/>
        <end position="348"/>
    </location>
</feature>
<feature type="transmembrane region" description="Helical" evidence="8">
    <location>
        <begin position="204"/>
        <end position="231"/>
    </location>
</feature>
<name>A0A090IQX2_9BACI</name>
<dbReference type="GO" id="GO:0005886">
    <property type="term" value="C:plasma membrane"/>
    <property type="evidence" value="ECO:0007669"/>
    <property type="project" value="UniProtKB-SubCell"/>
</dbReference>
<dbReference type="EMBL" id="CCRF01000008">
    <property type="protein sequence ID" value="CEE00062.1"/>
    <property type="molecule type" value="Genomic_DNA"/>
</dbReference>
<gene>
    <name evidence="11" type="ORF">B4167_2918</name>
    <name evidence="10" type="ORF">BT1A1_0201</name>
</gene>
<evidence type="ECO:0000259" key="9">
    <source>
        <dbReference type="PROSITE" id="PS51012"/>
    </source>
</evidence>
<evidence type="ECO:0000256" key="5">
    <source>
        <dbReference type="ARBA" id="ARBA00022692"/>
    </source>
</evidence>
<dbReference type="AlphaFoldDB" id="A0A090IQX2"/>
<dbReference type="InterPro" id="IPR051449">
    <property type="entry name" value="ABC-2_transporter_component"/>
</dbReference>
<dbReference type="InterPro" id="IPR047817">
    <property type="entry name" value="ABC2_TM_bact-type"/>
</dbReference>
<dbReference type="GO" id="GO:0140359">
    <property type="term" value="F:ABC-type transporter activity"/>
    <property type="evidence" value="ECO:0007669"/>
    <property type="project" value="InterPro"/>
</dbReference>
<protein>
    <submittedName>
        <fullName evidence="10">ABC-2 type transporter</fullName>
    </submittedName>
</protein>
<keyword evidence="7 8" id="KW-0472">Membrane</keyword>
<evidence type="ECO:0000313" key="13">
    <source>
        <dbReference type="Proteomes" id="UP000040576"/>
    </source>
</evidence>
<evidence type="ECO:0000313" key="11">
    <source>
        <dbReference type="EMBL" id="KIO72616.1"/>
    </source>
</evidence>
<comment type="subcellular location">
    <subcellularLocation>
        <location evidence="1">Cell membrane</location>
        <topology evidence="1">Multi-pass membrane protein</topology>
    </subcellularLocation>
</comment>
<reference evidence="10 13" key="1">
    <citation type="submission" date="2014-07" db="EMBL/GenBank/DDBJ databases">
        <authorList>
            <person name="Wibberg Daniel"/>
        </authorList>
    </citation>
    <scope>NUCLEOTIDE SEQUENCE [LARGE SCALE GENOMIC DNA]</scope>
</reference>
<comment type="similarity">
    <text evidence="2">Belongs to the ABC-2 integral membrane protein family.</text>
</comment>
<accession>A0A090IQX2</accession>
<dbReference type="PANTHER" id="PTHR30294">
    <property type="entry name" value="MEMBRANE COMPONENT OF ABC TRANSPORTER YHHJ-RELATED"/>
    <property type="match status" value="1"/>
</dbReference>
<dbReference type="PANTHER" id="PTHR30294:SF38">
    <property type="entry name" value="TRANSPORT PERMEASE PROTEIN"/>
    <property type="match status" value="1"/>
</dbReference>
<evidence type="ECO:0000256" key="8">
    <source>
        <dbReference type="SAM" id="Phobius"/>
    </source>
</evidence>
<dbReference type="PATRIC" id="fig|35841.6.peg.3191"/>
<dbReference type="Pfam" id="PF12698">
    <property type="entry name" value="ABC2_membrane_3"/>
    <property type="match status" value="1"/>
</dbReference>
<evidence type="ECO:0000256" key="2">
    <source>
        <dbReference type="ARBA" id="ARBA00007783"/>
    </source>
</evidence>
<evidence type="ECO:0000256" key="4">
    <source>
        <dbReference type="ARBA" id="ARBA00022475"/>
    </source>
</evidence>
<evidence type="ECO:0000256" key="1">
    <source>
        <dbReference type="ARBA" id="ARBA00004651"/>
    </source>
</evidence>
<keyword evidence="13" id="KW-1185">Reference proteome</keyword>
<evidence type="ECO:0000256" key="3">
    <source>
        <dbReference type="ARBA" id="ARBA00022448"/>
    </source>
</evidence>
<dbReference type="EMBL" id="JXLU01000090">
    <property type="protein sequence ID" value="KIO72616.1"/>
    <property type="molecule type" value="Genomic_DNA"/>
</dbReference>
<dbReference type="InterPro" id="IPR013525">
    <property type="entry name" value="ABC2_TM"/>
</dbReference>
<feature type="transmembrane region" description="Helical" evidence="8">
    <location>
        <begin position="161"/>
        <end position="183"/>
    </location>
</feature>
<dbReference type="PROSITE" id="PS51012">
    <property type="entry name" value="ABC_TM2"/>
    <property type="match status" value="1"/>
</dbReference>